<dbReference type="EMBL" id="JAEHOD010000008">
    <property type="protein sequence ID" value="KAG2451279.1"/>
    <property type="molecule type" value="Genomic_DNA"/>
</dbReference>
<dbReference type="SUPFAM" id="SSF51735">
    <property type="entry name" value="NAD(P)-binding Rossmann-fold domains"/>
    <property type="match status" value="1"/>
</dbReference>
<comment type="similarity">
    <text evidence="1">Belongs to the short-chain dehydrogenases/reductases (SDR) family.</text>
</comment>
<gene>
    <name evidence="3" type="ORF">HYH02_003885</name>
</gene>
<name>A0A835WQ01_9CHLO</name>
<keyword evidence="2" id="KW-0560">Oxidoreductase</keyword>
<comment type="caution">
    <text evidence="3">The sequence shown here is derived from an EMBL/GenBank/DDBJ whole genome shotgun (WGS) entry which is preliminary data.</text>
</comment>
<dbReference type="Gene3D" id="3.40.50.720">
    <property type="entry name" value="NAD(P)-binding Rossmann-like Domain"/>
    <property type="match status" value="1"/>
</dbReference>
<dbReference type="PANTHER" id="PTHR24320">
    <property type="entry name" value="RETINOL DEHYDROGENASE"/>
    <property type="match status" value="1"/>
</dbReference>
<dbReference type="InterPro" id="IPR002347">
    <property type="entry name" value="SDR_fam"/>
</dbReference>
<evidence type="ECO:0000313" key="3">
    <source>
        <dbReference type="EMBL" id="KAG2451279.1"/>
    </source>
</evidence>
<dbReference type="AlphaFoldDB" id="A0A835WQ01"/>
<dbReference type="GO" id="GO:0016491">
    <property type="term" value="F:oxidoreductase activity"/>
    <property type="evidence" value="ECO:0007669"/>
    <property type="project" value="UniProtKB-KW"/>
</dbReference>
<accession>A0A835WQ01</accession>
<evidence type="ECO:0000313" key="4">
    <source>
        <dbReference type="Proteomes" id="UP000613740"/>
    </source>
</evidence>
<dbReference type="Pfam" id="PF00106">
    <property type="entry name" value="adh_short"/>
    <property type="match status" value="1"/>
</dbReference>
<dbReference type="Proteomes" id="UP000613740">
    <property type="component" value="Unassembled WGS sequence"/>
</dbReference>
<evidence type="ECO:0000256" key="2">
    <source>
        <dbReference type="ARBA" id="ARBA00023002"/>
    </source>
</evidence>
<dbReference type="OrthoDB" id="191139at2759"/>
<proteinExistence type="inferred from homology"/>
<dbReference type="PANTHER" id="PTHR24320:SF262">
    <property type="entry name" value="DEHYDROGENASE"/>
    <property type="match status" value="1"/>
</dbReference>
<reference evidence="3" key="1">
    <citation type="journal article" date="2020" name="bioRxiv">
        <title>Comparative genomics of Chlamydomonas.</title>
        <authorList>
            <person name="Craig R.J."/>
            <person name="Hasan A.R."/>
            <person name="Ness R.W."/>
            <person name="Keightley P.D."/>
        </authorList>
    </citation>
    <scope>NUCLEOTIDE SEQUENCE</scope>
    <source>
        <strain evidence="3">CCAP 11/173</strain>
    </source>
</reference>
<keyword evidence="4" id="KW-1185">Reference proteome</keyword>
<sequence>MSVTKDLEGKTALVTGATSGIGLETAAALAGRGANVILGVRNIKAAEDVVKQVQERYPGAKLVVGPSLDLLSQKSVKEFADWVNKTFPQLNILINNAGVSFMQRTMTPEGVGGIAQTNHLGPYTLTRLLEKKLVASKARVVTVASVTHRTTVMKDAKAFLTDWRSGYYQHSKLANVLFAYELQRRLGNLGVTSCAADPGGVRSHIWDSSPMFKKGWKKTIIDMCYSPPVDGAKGVVYAATVDWAKDRRSVNGTPVLPADDLRYYSRGLFTSPTLCNLDGYTGKGFGTGQQIKGTLWGLSTLFTSLWDWPLRKLSGGLLGGATKPVRSATQSYDGKLAAELWDASAEIAGLPAAPAV</sequence>
<evidence type="ECO:0000256" key="1">
    <source>
        <dbReference type="ARBA" id="ARBA00006484"/>
    </source>
</evidence>
<dbReference type="PRINTS" id="PR00081">
    <property type="entry name" value="GDHRDH"/>
</dbReference>
<dbReference type="InterPro" id="IPR036291">
    <property type="entry name" value="NAD(P)-bd_dom_sf"/>
</dbReference>
<protein>
    <submittedName>
        <fullName evidence="3">Uncharacterized protein</fullName>
    </submittedName>
</protein>
<organism evidence="3 4">
    <name type="scientific">Chlamydomonas schloesseri</name>
    <dbReference type="NCBI Taxonomy" id="2026947"/>
    <lineage>
        <taxon>Eukaryota</taxon>
        <taxon>Viridiplantae</taxon>
        <taxon>Chlorophyta</taxon>
        <taxon>core chlorophytes</taxon>
        <taxon>Chlorophyceae</taxon>
        <taxon>CS clade</taxon>
        <taxon>Chlamydomonadales</taxon>
        <taxon>Chlamydomonadaceae</taxon>
        <taxon>Chlamydomonas</taxon>
    </lineage>
</organism>